<dbReference type="InterPro" id="IPR003599">
    <property type="entry name" value="Ig_sub"/>
</dbReference>
<name>A0A0C2F5B2_9BILA</name>
<dbReference type="Gene3D" id="2.60.40.10">
    <property type="entry name" value="Immunoglobulins"/>
    <property type="match status" value="1"/>
</dbReference>
<dbReference type="OrthoDB" id="5969272at2759"/>
<dbReference type="InterPro" id="IPR007110">
    <property type="entry name" value="Ig-like_dom"/>
</dbReference>
<feature type="domain" description="Ig-like" evidence="4">
    <location>
        <begin position="34"/>
        <end position="123"/>
    </location>
</feature>
<evidence type="ECO:0000313" key="5">
    <source>
        <dbReference type="EMBL" id="KIH43740.1"/>
    </source>
</evidence>
<dbReference type="SMART" id="SM00408">
    <property type="entry name" value="IGc2"/>
    <property type="match status" value="1"/>
</dbReference>
<evidence type="ECO:0000256" key="2">
    <source>
        <dbReference type="ARBA" id="ARBA00023157"/>
    </source>
</evidence>
<dbReference type="PANTHER" id="PTHR47633:SF4">
    <property type="entry name" value="MYOPALLADIN ISOFORM X1"/>
    <property type="match status" value="1"/>
</dbReference>
<dbReference type="EMBL" id="KN783210">
    <property type="protein sequence ID" value="KIH43740.1"/>
    <property type="molecule type" value="Genomic_DNA"/>
</dbReference>
<accession>A0A0C2F5B2</accession>
<dbReference type="Proteomes" id="UP000054047">
    <property type="component" value="Unassembled WGS sequence"/>
</dbReference>
<keyword evidence="2" id="KW-1015">Disulfide bond</keyword>
<keyword evidence="3" id="KW-0393">Immunoglobulin domain</keyword>
<evidence type="ECO:0000313" key="6">
    <source>
        <dbReference type="Proteomes" id="UP000054047"/>
    </source>
</evidence>
<dbReference type="FunFam" id="2.60.40.10:FF:000032">
    <property type="entry name" value="palladin isoform X1"/>
    <property type="match status" value="1"/>
</dbReference>
<keyword evidence="6" id="KW-1185">Reference proteome</keyword>
<evidence type="ECO:0000256" key="3">
    <source>
        <dbReference type="ARBA" id="ARBA00023319"/>
    </source>
</evidence>
<dbReference type="InterPro" id="IPR036179">
    <property type="entry name" value="Ig-like_dom_sf"/>
</dbReference>
<reference evidence="5 6" key="1">
    <citation type="submission" date="2013-12" db="EMBL/GenBank/DDBJ databases">
        <title>Draft genome of the parsitic nematode Ancylostoma duodenale.</title>
        <authorList>
            <person name="Mitreva M."/>
        </authorList>
    </citation>
    <scope>NUCLEOTIDE SEQUENCE [LARGE SCALE GENOMIC DNA]</scope>
    <source>
        <strain evidence="5 6">Zhejiang</strain>
    </source>
</reference>
<dbReference type="PANTHER" id="PTHR47633">
    <property type="entry name" value="IMMUNOGLOBULIN"/>
    <property type="match status" value="1"/>
</dbReference>
<protein>
    <submittedName>
        <fullName evidence="5">Immunoglobulin I-set domain protein</fullName>
    </submittedName>
</protein>
<dbReference type="InterPro" id="IPR013783">
    <property type="entry name" value="Ig-like_fold"/>
</dbReference>
<proteinExistence type="predicted"/>
<dbReference type="SUPFAM" id="SSF48726">
    <property type="entry name" value="Immunoglobulin"/>
    <property type="match status" value="1"/>
</dbReference>
<dbReference type="Pfam" id="PF07679">
    <property type="entry name" value="I-set"/>
    <property type="match status" value="1"/>
</dbReference>
<dbReference type="SMART" id="SM00409">
    <property type="entry name" value="IG"/>
    <property type="match status" value="1"/>
</dbReference>
<sequence length="168" mass="18801">MYGSARTNCEVFVIQKERKPAADLDASLSQGKAPGFTVPLTIRRAKPGEKVTFECLPYGNPFPQIKWLKDGIELTASDKISFESLTDGTQRLHLTDVDFFSEGFFRCVATNEYGTASTKAELRIDGGSNQYVSNALLACQWIFFQVEHKICNILSITYCLSTEKRDLL</sequence>
<evidence type="ECO:0000259" key="4">
    <source>
        <dbReference type="PROSITE" id="PS50835"/>
    </source>
</evidence>
<dbReference type="InterPro" id="IPR013098">
    <property type="entry name" value="Ig_I-set"/>
</dbReference>
<dbReference type="AlphaFoldDB" id="A0A0C2F5B2"/>
<evidence type="ECO:0000256" key="1">
    <source>
        <dbReference type="ARBA" id="ARBA00022737"/>
    </source>
</evidence>
<dbReference type="InterPro" id="IPR003598">
    <property type="entry name" value="Ig_sub2"/>
</dbReference>
<keyword evidence="1" id="KW-0677">Repeat</keyword>
<gene>
    <name evidence="5" type="ORF">ANCDUO_26248</name>
</gene>
<organism evidence="5 6">
    <name type="scientific">Ancylostoma duodenale</name>
    <dbReference type="NCBI Taxonomy" id="51022"/>
    <lineage>
        <taxon>Eukaryota</taxon>
        <taxon>Metazoa</taxon>
        <taxon>Ecdysozoa</taxon>
        <taxon>Nematoda</taxon>
        <taxon>Chromadorea</taxon>
        <taxon>Rhabditida</taxon>
        <taxon>Rhabditina</taxon>
        <taxon>Rhabditomorpha</taxon>
        <taxon>Strongyloidea</taxon>
        <taxon>Ancylostomatidae</taxon>
        <taxon>Ancylostomatinae</taxon>
        <taxon>Ancylostoma</taxon>
    </lineage>
</organism>
<dbReference type="PROSITE" id="PS50835">
    <property type="entry name" value="IG_LIKE"/>
    <property type="match status" value="1"/>
</dbReference>